<accession>A0AC58U7W5</accession>
<sequence length="218" mass="24655">MVLRLWIILISSMIVFHHQDSAKSSGDLYLYSSKSGQNPLGLDGEYLLKVSTDFERELSMGKQNLFKSVLRLVGYGRFWGDDGRERAFLVFPLKKKGDLQRNIKALDWPQALKLLRDVAYALHLLHTTFLVHCDLKPRNILIDDDGSGLICDLGSVRTKFESLKFAQGMTEAYHDNPAEASPSVDIYSYGATLFQILNDPDEINGSMVGKIKDKLEKR</sequence>
<gene>
    <name evidence="2" type="primary">LOC107817872</name>
</gene>
<reference evidence="2" key="2">
    <citation type="submission" date="2025-08" db="UniProtKB">
        <authorList>
            <consortium name="RefSeq"/>
        </authorList>
    </citation>
    <scope>IDENTIFICATION</scope>
    <source>
        <tissue evidence="2">Leaf</tissue>
    </source>
</reference>
<dbReference type="RefSeq" id="XP_075105567.1">
    <property type="nucleotide sequence ID" value="XM_075249466.1"/>
</dbReference>
<evidence type="ECO:0000313" key="2">
    <source>
        <dbReference type="RefSeq" id="XP_075105567.1"/>
    </source>
</evidence>
<organism evidence="1 2">
    <name type="scientific">Nicotiana tabacum</name>
    <name type="common">Common tobacco</name>
    <dbReference type="NCBI Taxonomy" id="4097"/>
    <lineage>
        <taxon>Eukaryota</taxon>
        <taxon>Viridiplantae</taxon>
        <taxon>Streptophyta</taxon>
        <taxon>Embryophyta</taxon>
        <taxon>Tracheophyta</taxon>
        <taxon>Spermatophyta</taxon>
        <taxon>Magnoliopsida</taxon>
        <taxon>eudicotyledons</taxon>
        <taxon>Gunneridae</taxon>
        <taxon>Pentapetalae</taxon>
        <taxon>asterids</taxon>
        <taxon>lamiids</taxon>
        <taxon>Solanales</taxon>
        <taxon>Solanaceae</taxon>
        <taxon>Nicotianoideae</taxon>
        <taxon>Nicotianeae</taxon>
        <taxon>Nicotiana</taxon>
    </lineage>
</organism>
<name>A0AC58U7W5_TOBAC</name>
<keyword evidence="1" id="KW-1185">Reference proteome</keyword>
<dbReference type="Proteomes" id="UP000790787">
    <property type="component" value="Chromosome 3"/>
</dbReference>
<reference evidence="1" key="1">
    <citation type="journal article" date="2014" name="Nat. Commun.">
        <title>The tobacco genome sequence and its comparison with those of tomato and potato.</title>
        <authorList>
            <person name="Sierro N."/>
            <person name="Battey J.N."/>
            <person name="Ouadi S."/>
            <person name="Bakaher N."/>
            <person name="Bovet L."/>
            <person name="Willig A."/>
            <person name="Goepfert S."/>
            <person name="Peitsch M.C."/>
            <person name="Ivanov N.V."/>
        </authorList>
    </citation>
    <scope>NUCLEOTIDE SEQUENCE [LARGE SCALE GENOMIC DNA]</scope>
</reference>
<proteinExistence type="predicted"/>
<evidence type="ECO:0000313" key="1">
    <source>
        <dbReference type="Proteomes" id="UP000790787"/>
    </source>
</evidence>
<protein>
    <submittedName>
        <fullName evidence="2">Uncharacterized protein LOC107817872 isoform X1</fullName>
    </submittedName>
</protein>